<keyword evidence="3" id="KW-0813">Transport</keyword>
<keyword evidence="6" id="KW-1185">Reference proteome</keyword>
<dbReference type="InterPro" id="IPR051010">
    <property type="entry name" value="BCAA_transport"/>
</dbReference>
<feature type="domain" description="Leucine-binding protein" evidence="4">
    <location>
        <begin position="21"/>
        <end position="372"/>
    </location>
</feature>
<evidence type="ECO:0000256" key="3">
    <source>
        <dbReference type="ARBA" id="ARBA00022970"/>
    </source>
</evidence>
<accession>A0A5R9J2R5</accession>
<keyword evidence="3" id="KW-0029">Amino-acid transport</keyword>
<reference evidence="5 6" key="1">
    <citation type="submission" date="2019-05" db="EMBL/GenBank/DDBJ databases">
        <authorList>
            <person name="Pankratov T."/>
            <person name="Grouzdev D."/>
        </authorList>
    </citation>
    <scope>NUCLEOTIDE SEQUENCE [LARGE SCALE GENOMIC DNA]</scope>
    <source>
        <strain evidence="5 6">KEBCLARHB70R</strain>
    </source>
</reference>
<dbReference type="InterPro" id="IPR028082">
    <property type="entry name" value="Peripla_BP_I"/>
</dbReference>
<evidence type="ECO:0000256" key="2">
    <source>
        <dbReference type="ARBA" id="ARBA00022729"/>
    </source>
</evidence>
<dbReference type="GO" id="GO:0006865">
    <property type="term" value="P:amino acid transport"/>
    <property type="evidence" value="ECO:0007669"/>
    <property type="project" value="UniProtKB-KW"/>
</dbReference>
<protein>
    <submittedName>
        <fullName evidence="5">Penicillin-binding protein activator</fullName>
    </submittedName>
</protein>
<evidence type="ECO:0000313" key="6">
    <source>
        <dbReference type="Proteomes" id="UP000305654"/>
    </source>
</evidence>
<dbReference type="AlphaFoldDB" id="A0A5R9J2R5"/>
<organism evidence="5 6">
    <name type="scientific">Lichenicoccus roseus</name>
    <dbReference type="NCBI Taxonomy" id="2683649"/>
    <lineage>
        <taxon>Bacteria</taxon>
        <taxon>Pseudomonadati</taxon>
        <taxon>Pseudomonadota</taxon>
        <taxon>Alphaproteobacteria</taxon>
        <taxon>Acetobacterales</taxon>
        <taxon>Acetobacteraceae</taxon>
        <taxon>Lichenicoccus</taxon>
    </lineage>
</organism>
<dbReference type="Gene3D" id="3.40.50.2300">
    <property type="match status" value="2"/>
</dbReference>
<dbReference type="Pfam" id="PF13458">
    <property type="entry name" value="Peripla_BP_6"/>
    <property type="match status" value="1"/>
</dbReference>
<sequence>MPPAQQGGLAPDQNAAPRSNRVGLLLPLTGVNAPLGQAMLKSAQLALDAPGAPGLDAQDTGDAPGGGVRAAQAAITAGDGILIGPLTSTETAQAAPVALAASVPMLSFTSDVAQAQPGVWVMGVTPEQQVRRLVAAARADNRSRIAALLPDNALGRAMADGLRRACQDAGLPAPVISMHGESMESVNTAMRSLSDFADRRGAIEEKVKDAKASQDPAVRDTAQGLSQAPIPPPPFDALLLGDTGVGLQEVISTLAYYDVSPSQVRIMGPLLWEAFASKLHALEGAWFAGPDPGSRRGFVALYQNKFGQPPRPLADIPYDAAALARNLSQRGGYGVDMLTRPDGFAGVDGLFALQPDGHVQRGLAIFQIQPGGGASIIQPAPGSLGNTTS</sequence>
<dbReference type="Proteomes" id="UP000305654">
    <property type="component" value="Unassembled WGS sequence"/>
</dbReference>
<comment type="similarity">
    <text evidence="1">Belongs to the leucine-binding protein family.</text>
</comment>
<dbReference type="EMBL" id="VCDI01000005">
    <property type="protein sequence ID" value="TLU71930.1"/>
    <property type="molecule type" value="Genomic_DNA"/>
</dbReference>
<proteinExistence type="inferred from homology"/>
<dbReference type="CDD" id="cd06339">
    <property type="entry name" value="PBP1_YraM_LppC_lipoprotein-like"/>
    <property type="match status" value="1"/>
</dbReference>
<dbReference type="OrthoDB" id="7210494at2"/>
<comment type="caution">
    <text evidence="5">The sequence shown here is derived from an EMBL/GenBank/DDBJ whole genome shotgun (WGS) entry which is preliminary data.</text>
</comment>
<evidence type="ECO:0000313" key="5">
    <source>
        <dbReference type="EMBL" id="TLU71930.1"/>
    </source>
</evidence>
<dbReference type="SUPFAM" id="SSF53822">
    <property type="entry name" value="Periplasmic binding protein-like I"/>
    <property type="match status" value="1"/>
</dbReference>
<dbReference type="PANTHER" id="PTHR30483">
    <property type="entry name" value="LEUCINE-SPECIFIC-BINDING PROTEIN"/>
    <property type="match status" value="1"/>
</dbReference>
<dbReference type="InterPro" id="IPR028081">
    <property type="entry name" value="Leu-bd"/>
</dbReference>
<evidence type="ECO:0000256" key="1">
    <source>
        <dbReference type="ARBA" id="ARBA00010062"/>
    </source>
</evidence>
<gene>
    <name evidence="5" type="ORF">FE263_15330</name>
</gene>
<evidence type="ECO:0000259" key="4">
    <source>
        <dbReference type="Pfam" id="PF13458"/>
    </source>
</evidence>
<keyword evidence="2" id="KW-0732">Signal</keyword>
<dbReference type="PANTHER" id="PTHR30483:SF6">
    <property type="entry name" value="PERIPLASMIC BINDING PROTEIN OF ABC TRANSPORTER FOR NATURAL AMINO ACIDS"/>
    <property type="match status" value="1"/>
</dbReference>
<name>A0A5R9J2R5_9PROT</name>